<keyword evidence="2" id="KW-1185">Reference proteome</keyword>
<dbReference type="EMBL" id="JAENHO010000001">
    <property type="protein sequence ID" value="MBL7253205.1"/>
    <property type="molecule type" value="Genomic_DNA"/>
</dbReference>
<name>A0ABS1VF12_9ACTN</name>
<gene>
    <name evidence="1" type="ORF">JKJ07_02660</name>
</gene>
<comment type="caution">
    <text evidence="1">The sequence shown here is derived from an EMBL/GenBank/DDBJ whole genome shotgun (WGS) entry which is preliminary data.</text>
</comment>
<sequence length="88" mass="9541">MHQPPALDEDLVKLLHDRGGVETIVTLQDGRCLVVYDIAWGYDIGEQWAHVTTNVSPGREGAAVDVFSTSEVASLTDPGTARRIYTAS</sequence>
<organism evidence="1 2">
    <name type="scientific">Paractinoplanes lichenicola</name>
    <dbReference type="NCBI Taxonomy" id="2802976"/>
    <lineage>
        <taxon>Bacteria</taxon>
        <taxon>Bacillati</taxon>
        <taxon>Actinomycetota</taxon>
        <taxon>Actinomycetes</taxon>
        <taxon>Micromonosporales</taxon>
        <taxon>Micromonosporaceae</taxon>
        <taxon>Paractinoplanes</taxon>
    </lineage>
</organism>
<proteinExistence type="predicted"/>
<dbReference type="RefSeq" id="WP_202989533.1">
    <property type="nucleotide sequence ID" value="NZ_JAENHO010000001.1"/>
</dbReference>
<dbReference type="Proteomes" id="UP000598996">
    <property type="component" value="Unassembled WGS sequence"/>
</dbReference>
<reference evidence="1 2" key="1">
    <citation type="submission" date="2021-01" db="EMBL/GenBank/DDBJ databases">
        <title>Actinoplanes sp. nov. LDG1-01 isolated from lichen.</title>
        <authorList>
            <person name="Saeng-In P."/>
            <person name="Phongsopitanun W."/>
            <person name="Kanchanasin P."/>
            <person name="Yuki M."/>
            <person name="Kudo T."/>
            <person name="Ohkuma M."/>
            <person name="Tanasupawat S."/>
        </authorList>
    </citation>
    <scope>NUCLEOTIDE SEQUENCE [LARGE SCALE GENOMIC DNA]</scope>
    <source>
        <strain evidence="1 2">LDG1-01</strain>
    </source>
</reference>
<accession>A0ABS1VF12</accession>
<evidence type="ECO:0000313" key="2">
    <source>
        <dbReference type="Proteomes" id="UP000598996"/>
    </source>
</evidence>
<protein>
    <submittedName>
        <fullName evidence="1">Uncharacterized protein</fullName>
    </submittedName>
</protein>
<evidence type="ECO:0000313" key="1">
    <source>
        <dbReference type="EMBL" id="MBL7253205.1"/>
    </source>
</evidence>